<dbReference type="EC" id="2.7.7.41" evidence="6 16"/>
<protein>
    <recommendedName>
        <fullName evidence="6 16">Phosphatidate cytidylyltransferase</fullName>
        <ecNumber evidence="6 16">2.7.7.41</ecNumber>
    </recommendedName>
</protein>
<comment type="pathway">
    <text evidence="4">Lipid metabolism.</text>
</comment>
<dbReference type="PANTHER" id="PTHR13773:SF8">
    <property type="entry name" value="PHOSPHATIDATE CYTIDYLYLTRANSFERASE, PHOTORECEPTOR-SPECIFIC"/>
    <property type="match status" value="1"/>
</dbReference>
<evidence type="ECO:0000313" key="19">
    <source>
        <dbReference type="Proteomes" id="UP000694920"/>
    </source>
</evidence>
<feature type="transmembrane region" description="Helical" evidence="16">
    <location>
        <begin position="195"/>
        <end position="215"/>
    </location>
</feature>
<evidence type="ECO:0000256" key="18">
    <source>
        <dbReference type="SAM" id="MobiDB-lite"/>
    </source>
</evidence>
<evidence type="ECO:0000256" key="17">
    <source>
        <dbReference type="RuleBase" id="RU003938"/>
    </source>
</evidence>
<evidence type="ECO:0000256" key="8">
    <source>
        <dbReference type="ARBA" id="ARBA00022679"/>
    </source>
</evidence>
<dbReference type="InterPro" id="IPR000374">
    <property type="entry name" value="PC_trans"/>
</dbReference>
<feature type="region of interest" description="Disordered" evidence="18">
    <location>
        <begin position="1"/>
        <end position="31"/>
    </location>
</feature>
<dbReference type="PROSITE" id="PS01315">
    <property type="entry name" value="CDS"/>
    <property type="match status" value="1"/>
</dbReference>
<keyword evidence="15 16" id="KW-1208">Phospholipid metabolism</keyword>
<evidence type="ECO:0000256" key="9">
    <source>
        <dbReference type="ARBA" id="ARBA00022692"/>
    </source>
</evidence>
<reference evidence="20" key="1">
    <citation type="submission" date="2025-08" db="UniProtKB">
        <authorList>
            <consortium name="RefSeq"/>
        </authorList>
    </citation>
    <scope>IDENTIFICATION</scope>
</reference>
<dbReference type="GeneID" id="107266086"/>
<dbReference type="InterPro" id="IPR016720">
    <property type="entry name" value="PC_Trfase_euk"/>
</dbReference>
<feature type="transmembrane region" description="Helical" evidence="16">
    <location>
        <begin position="339"/>
        <end position="361"/>
    </location>
</feature>
<evidence type="ECO:0000256" key="15">
    <source>
        <dbReference type="ARBA" id="ARBA00023264"/>
    </source>
</evidence>
<evidence type="ECO:0000256" key="4">
    <source>
        <dbReference type="ARBA" id="ARBA00005189"/>
    </source>
</evidence>
<keyword evidence="8 16" id="KW-0808">Transferase</keyword>
<comment type="similarity">
    <text evidence="5 16 17">Belongs to the CDS family.</text>
</comment>
<evidence type="ECO:0000313" key="20">
    <source>
        <dbReference type="RefSeq" id="XP_015591716.1"/>
    </source>
</evidence>
<dbReference type="Proteomes" id="UP000694920">
    <property type="component" value="Unplaced"/>
</dbReference>
<evidence type="ECO:0000256" key="2">
    <source>
        <dbReference type="ARBA" id="ARBA00004141"/>
    </source>
</evidence>
<keyword evidence="14 16" id="KW-0594">Phospholipid biosynthesis</keyword>
<organism evidence="19 20">
    <name type="scientific">Cephus cinctus</name>
    <name type="common">Wheat stem sawfly</name>
    <dbReference type="NCBI Taxonomy" id="211228"/>
    <lineage>
        <taxon>Eukaryota</taxon>
        <taxon>Metazoa</taxon>
        <taxon>Ecdysozoa</taxon>
        <taxon>Arthropoda</taxon>
        <taxon>Hexapoda</taxon>
        <taxon>Insecta</taxon>
        <taxon>Pterygota</taxon>
        <taxon>Neoptera</taxon>
        <taxon>Endopterygota</taxon>
        <taxon>Hymenoptera</taxon>
        <taxon>Cephoidea</taxon>
        <taxon>Cephidae</taxon>
        <taxon>Cephus</taxon>
    </lineage>
</organism>
<keyword evidence="9 16" id="KW-0812">Transmembrane</keyword>
<name>A0AAJ7BQA0_CEPCN</name>
<feature type="transmembrane region" description="Helical" evidence="16">
    <location>
        <begin position="124"/>
        <end position="141"/>
    </location>
</feature>
<gene>
    <name evidence="20" type="primary">LOC107266086</name>
</gene>
<comment type="subcellular location">
    <subcellularLocation>
        <location evidence="2">Membrane</location>
        <topology evidence="2">Multi-pass membrane protein</topology>
    </subcellularLocation>
</comment>
<evidence type="ECO:0000256" key="12">
    <source>
        <dbReference type="ARBA" id="ARBA00023098"/>
    </source>
</evidence>
<evidence type="ECO:0000256" key="11">
    <source>
        <dbReference type="ARBA" id="ARBA00022989"/>
    </source>
</evidence>
<sequence>MSEIRKRTVGDASAVTQDVNDDHKEDVESEDDGKIEVDLLAKTLPQGTNHTPEILDAALSSLPDRWRNWVIRGIFTWLMIAGFCLIIYGGPLALMVTTLIVQVKCFEEIINIGYAVYRIHGLPWFRSLSWYFLITSNYFFYGENLMDYFAVVINRTGYLRILVTYHRFISFCLYIVGFVWFVLSLVKKYYMKQFSLFAWTHVALLIVVMQSYLIIQNIFEGLIWFIVPVSMIVINDMMAYVFGFFFGRTPLIKLSPKKTWEGFIGGGISTVILGLLMSYVMCQYRYFVCPIEYSEALGRMTMDCEPSSLFRPQEYTLPECLQTITKMFNWKSTVTVYPFLLHSLSMSVFSSVIGPFGGFFASGFKRAFKIKDFGDVIPGHGGIMDRFDCQYLMATFVNVYISSFIHTASPQKLLQQVYNLKPEQQLQLYNTLQAALENRGLLNES</sequence>
<dbReference type="GO" id="GO:0005789">
    <property type="term" value="C:endoplasmic reticulum membrane"/>
    <property type="evidence" value="ECO:0007669"/>
    <property type="project" value="TreeGrafter"/>
</dbReference>
<evidence type="ECO:0000256" key="5">
    <source>
        <dbReference type="ARBA" id="ARBA00010185"/>
    </source>
</evidence>
<dbReference type="GO" id="GO:0004605">
    <property type="term" value="F:phosphatidate cytidylyltransferase activity"/>
    <property type="evidence" value="ECO:0007669"/>
    <property type="project" value="UniProtKB-UniRule"/>
</dbReference>
<dbReference type="GO" id="GO:0016024">
    <property type="term" value="P:CDP-diacylglycerol biosynthetic process"/>
    <property type="evidence" value="ECO:0007669"/>
    <property type="project" value="UniProtKB-UniRule"/>
</dbReference>
<dbReference type="PANTHER" id="PTHR13773">
    <property type="entry name" value="PHOSPHATIDATE CYTIDYLYLTRANSFERASE"/>
    <property type="match status" value="1"/>
</dbReference>
<feature type="transmembrane region" description="Helical" evidence="16">
    <location>
        <begin position="221"/>
        <end position="247"/>
    </location>
</feature>
<comment type="pathway">
    <text evidence="3 16 17">Phospholipid metabolism; CDP-diacylglycerol biosynthesis; CDP-diacylglycerol from sn-glycerol 3-phosphate: step 3/3.</text>
</comment>
<keyword evidence="10 16" id="KW-0548">Nucleotidyltransferase</keyword>
<evidence type="ECO:0000256" key="14">
    <source>
        <dbReference type="ARBA" id="ARBA00023209"/>
    </source>
</evidence>
<accession>A0AAJ7BQA0</accession>
<proteinExistence type="inferred from homology"/>
<dbReference type="Pfam" id="PF01148">
    <property type="entry name" value="CTP_transf_1"/>
    <property type="match status" value="1"/>
</dbReference>
<evidence type="ECO:0000256" key="7">
    <source>
        <dbReference type="ARBA" id="ARBA00022516"/>
    </source>
</evidence>
<evidence type="ECO:0000256" key="13">
    <source>
        <dbReference type="ARBA" id="ARBA00023136"/>
    </source>
</evidence>
<keyword evidence="13 16" id="KW-0472">Membrane</keyword>
<keyword evidence="12 16" id="KW-0443">Lipid metabolism</keyword>
<evidence type="ECO:0000256" key="10">
    <source>
        <dbReference type="ARBA" id="ARBA00022695"/>
    </source>
</evidence>
<evidence type="ECO:0000256" key="1">
    <source>
        <dbReference type="ARBA" id="ARBA00001698"/>
    </source>
</evidence>
<comment type="catalytic activity">
    <reaction evidence="1 16 17">
        <text>a 1,2-diacyl-sn-glycero-3-phosphate + CTP + H(+) = a CDP-1,2-diacyl-sn-glycerol + diphosphate</text>
        <dbReference type="Rhea" id="RHEA:16229"/>
        <dbReference type="ChEBI" id="CHEBI:15378"/>
        <dbReference type="ChEBI" id="CHEBI:33019"/>
        <dbReference type="ChEBI" id="CHEBI:37563"/>
        <dbReference type="ChEBI" id="CHEBI:58332"/>
        <dbReference type="ChEBI" id="CHEBI:58608"/>
        <dbReference type="EC" id="2.7.7.41"/>
    </reaction>
</comment>
<dbReference type="CTD" id="43950"/>
<keyword evidence="11 16" id="KW-1133">Transmembrane helix</keyword>
<evidence type="ECO:0000256" key="3">
    <source>
        <dbReference type="ARBA" id="ARBA00005119"/>
    </source>
</evidence>
<feature type="transmembrane region" description="Helical" evidence="16">
    <location>
        <begin position="259"/>
        <end position="280"/>
    </location>
</feature>
<dbReference type="AlphaFoldDB" id="A0AAJ7BQA0"/>
<keyword evidence="19" id="KW-1185">Reference proteome</keyword>
<feature type="transmembrane region" description="Helical" evidence="16">
    <location>
        <begin position="161"/>
        <end position="183"/>
    </location>
</feature>
<feature type="compositionally biased region" description="Basic and acidic residues" evidence="18">
    <location>
        <begin position="20"/>
        <end position="31"/>
    </location>
</feature>
<evidence type="ECO:0000256" key="6">
    <source>
        <dbReference type="ARBA" id="ARBA00012487"/>
    </source>
</evidence>
<evidence type="ECO:0000256" key="16">
    <source>
        <dbReference type="PIRNR" id="PIRNR018269"/>
    </source>
</evidence>
<keyword evidence="7 16" id="KW-0444">Lipid biosynthesis</keyword>
<dbReference type="RefSeq" id="XP_015591716.1">
    <property type="nucleotide sequence ID" value="XM_015736230.2"/>
</dbReference>
<feature type="transmembrane region" description="Helical" evidence="16">
    <location>
        <begin position="69"/>
        <end position="88"/>
    </location>
</feature>
<dbReference type="PIRSF" id="PIRSF018269">
    <property type="entry name" value="PC_trans_euk"/>
    <property type="match status" value="1"/>
</dbReference>